<dbReference type="Gene3D" id="2.60.120.10">
    <property type="entry name" value="Jelly Rolls"/>
    <property type="match status" value="2"/>
</dbReference>
<dbReference type="PANTHER" id="PTHR37694">
    <property type="entry name" value="SLR8022 PROTEIN"/>
    <property type="match status" value="1"/>
</dbReference>
<feature type="domain" description="Cupin type-2" evidence="1">
    <location>
        <begin position="146"/>
        <end position="213"/>
    </location>
</feature>
<comment type="caution">
    <text evidence="2">The sequence shown here is derived from an EMBL/GenBank/DDBJ whole genome shotgun (WGS) entry which is preliminary data.</text>
</comment>
<dbReference type="RefSeq" id="WP_308732141.1">
    <property type="nucleotide sequence ID" value="NZ_JAJEQN010000035.1"/>
</dbReference>
<keyword evidence="3" id="KW-1185">Reference proteome</keyword>
<accession>A0AAE3E555</accession>
<evidence type="ECO:0000313" key="2">
    <source>
        <dbReference type="EMBL" id="MCC2222423.1"/>
    </source>
</evidence>
<protein>
    <submittedName>
        <fullName evidence="2">Cupin domain-containing protein</fullName>
    </submittedName>
</protein>
<gene>
    <name evidence="2" type="ORF">LKD48_12410</name>
</gene>
<proteinExistence type="predicted"/>
<organism evidence="2 3">
    <name type="scientific">Anthropogastromicrobium aceti</name>
    <dbReference type="NCBI Taxonomy" id="2981768"/>
    <lineage>
        <taxon>Bacteria</taxon>
        <taxon>Bacillati</taxon>
        <taxon>Bacillota</taxon>
        <taxon>Clostridia</taxon>
        <taxon>Lachnospirales</taxon>
        <taxon>Lachnospiraceae</taxon>
        <taxon>Anthropogastromicrobium</taxon>
    </lineage>
</organism>
<dbReference type="Pfam" id="PF07883">
    <property type="entry name" value="Cupin_2"/>
    <property type="match status" value="1"/>
</dbReference>
<dbReference type="EMBL" id="JAJEQN010000035">
    <property type="protein sequence ID" value="MCC2222423.1"/>
    <property type="molecule type" value="Genomic_DNA"/>
</dbReference>
<name>A0AAE3E555_9FIRM</name>
<dbReference type="CDD" id="cd02230">
    <property type="entry name" value="cupin_HP0902-like"/>
    <property type="match status" value="1"/>
</dbReference>
<dbReference type="InterPro" id="IPR014710">
    <property type="entry name" value="RmlC-like_jellyroll"/>
</dbReference>
<dbReference type="InterPro" id="IPR011051">
    <property type="entry name" value="RmlC_Cupin_sf"/>
</dbReference>
<dbReference type="AlphaFoldDB" id="A0AAE3E555"/>
<reference evidence="2 3" key="1">
    <citation type="submission" date="2021-10" db="EMBL/GenBank/DDBJ databases">
        <title>Anaerobic single-cell dispensing facilitates the cultivation of human gut bacteria.</title>
        <authorList>
            <person name="Afrizal A."/>
        </authorList>
    </citation>
    <scope>NUCLEOTIDE SEQUENCE [LARGE SCALE GENOMIC DNA]</scope>
    <source>
        <strain evidence="2 3">CLA-AA-H224</strain>
    </source>
</reference>
<dbReference type="Proteomes" id="UP001198200">
    <property type="component" value="Unassembled WGS sequence"/>
</dbReference>
<dbReference type="SUPFAM" id="SSF51182">
    <property type="entry name" value="RmlC-like cupins"/>
    <property type="match status" value="1"/>
</dbReference>
<dbReference type="PANTHER" id="PTHR37694:SF1">
    <property type="entry name" value="SLR8022 PROTEIN"/>
    <property type="match status" value="1"/>
</dbReference>
<dbReference type="InterPro" id="IPR013096">
    <property type="entry name" value="Cupin_2"/>
</dbReference>
<sequence>MAGVFTVEQLRPIKDGMTISRDAKMGQTTAVTFFSLGKDTSISQERYDVTSIYIGAKGTADFLIGDQAKKEPVSDGDCLIIPGGTLCGVETATGTVYTEIIIKKETNMNSIVKSGEVMKLKDLISYEEGSIANLDVVSNSTMKFVLMAFDEGTGLTPHRAPGNAIIFALEGKATIGYEGKDYTLSAGENFRFDKNGLHSVTAQGKFKMALLLVLE</sequence>
<evidence type="ECO:0000259" key="1">
    <source>
        <dbReference type="Pfam" id="PF07883"/>
    </source>
</evidence>
<evidence type="ECO:0000313" key="3">
    <source>
        <dbReference type="Proteomes" id="UP001198200"/>
    </source>
</evidence>